<feature type="compositionally biased region" description="Low complexity" evidence="1">
    <location>
        <begin position="7"/>
        <end position="18"/>
    </location>
</feature>
<feature type="domain" description="CobQ/CobB/MinD/ParA nucleotide binding" evidence="2">
    <location>
        <begin position="34"/>
        <end position="220"/>
    </location>
</feature>
<accession>A0A1G5PVG3</accession>
<dbReference type="PANTHER" id="PTHR13696:SF96">
    <property type="entry name" value="COBQ_COBB_MIND_PARA NUCLEOTIDE BINDING DOMAIN-CONTAINING PROTEIN"/>
    <property type="match status" value="1"/>
</dbReference>
<dbReference type="EMBL" id="FMWD01000002">
    <property type="protein sequence ID" value="SCZ53398.1"/>
    <property type="molecule type" value="Genomic_DNA"/>
</dbReference>
<name>A0A1G5PVG3_9GAMM</name>
<dbReference type="CDD" id="cd02042">
    <property type="entry name" value="ParAB_family"/>
    <property type="match status" value="1"/>
</dbReference>
<evidence type="ECO:0000313" key="4">
    <source>
        <dbReference type="Proteomes" id="UP000199648"/>
    </source>
</evidence>
<dbReference type="InterPro" id="IPR027417">
    <property type="entry name" value="P-loop_NTPase"/>
</dbReference>
<dbReference type="InterPro" id="IPR002586">
    <property type="entry name" value="CobQ/CobB/MinD/ParA_Nub-bd_dom"/>
</dbReference>
<reference evidence="3 4" key="1">
    <citation type="submission" date="2016-10" db="EMBL/GenBank/DDBJ databases">
        <authorList>
            <person name="de Groot N.N."/>
        </authorList>
    </citation>
    <scope>NUCLEOTIDE SEQUENCE [LARGE SCALE GENOMIC DNA]</scope>
    <source>
        <strain evidence="3 4">HLD2</strain>
    </source>
</reference>
<feature type="region of interest" description="Disordered" evidence="1">
    <location>
        <begin position="1"/>
        <end position="24"/>
    </location>
</feature>
<sequence>MEMKFNSSEQHSRGSGSSVASGPVMAERQPVRRILVLNGKGGCGKTTITTNLASYYASRSMGAAIFDHDPQGSSTQWLSLREGAGRYPIHGIAAHRKPGAQMTRTWQLRLPPGVQRVILDAPAGVSGHQLAELVAGVDDILIPVLPSPIDIHATSRFIQDLLLVAKARARHVRMGVIANRVRETSKMYRSLRRFLDTLDIAFIARLRDSNNYIRAAAEGLGIHEMNENRYRRDQVQWEKIIRWLESAEGQTAEARRSLSPAQLREGRGS</sequence>
<proteinExistence type="predicted"/>
<dbReference type="PANTHER" id="PTHR13696">
    <property type="entry name" value="P-LOOP CONTAINING NUCLEOSIDE TRIPHOSPHATE HYDROLASE"/>
    <property type="match status" value="1"/>
</dbReference>
<dbReference type="InterPro" id="IPR050678">
    <property type="entry name" value="DNA_Partitioning_ATPase"/>
</dbReference>
<dbReference type="STRING" id="415747.SAMN03097708_00924"/>
<protein>
    <submittedName>
        <fullName evidence="3">Chromosome partitioning protein</fullName>
    </submittedName>
</protein>
<organism evidence="3 4">
    <name type="scientific">Thiohalomonas denitrificans</name>
    <dbReference type="NCBI Taxonomy" id="415747"/>
    <lineage>
        <taxon>Bacteria</taxon>
        <taxon>Pseudomonadati</taxon>
        <taxon>Pseudomonadota</taxon>
        <taxon>Gammaproteobacteria</taxon>
        <taxon>Thiohalomonadales</taxon>
        <taxon>Thiohalomonadaceae</taxon>
        <taxon>Thiohalomonas</taxon>
    </lineage>
</organism>
<evidence type="ECO:0000259" key="2">
    <source>
        <dbReference type="Pfam" id="PF01656"/>
    </source>
</evidence>
<gene>
    <name evidence="3" type="ORF">SAMN03097708_00924</name>
</gene>
<dbReference type="Pfam" id="PF01656">
    <property type="entry name" value="CbiA"/>
    <property type="match status" value="1"/>
</dbReference>
<evidence type="ECO:0000313" key="3">
    <source>
        <dbReference type="EMBL" id="SCZ53398.1"/>
    </source>
</evidence>
<evidence type="ECO:0000256" key="1">
    <source>
        <dbReference type="SAM" id="MobiDB-lite"/>
    </source>
</evidence>
<dbReference type="Gene3D" id="3.40.50.300">
    <property type="entry name" value="P-loop containing nucleotide triphosphate hydrolases"/>
    <property type="match status" value="1"/>
</dbReference>
<keyword evidence="4" id="KW-1185">Reference proteome</keyword>
<dbReference type="Proteomes" id="UP000199648">
    <property type="component" value="Unassembled WGS sequence"/>
</dbReference>
<dbReference type="AlphaFoldDB" id="A0A1G5PVG3"/>
<dbReference type="SUPFAM" id="SSF52540">
    <property type="entry name" value="P-loop containing nucleoside triphosphate hydrolases"/>
    <property type="match status" value="1"/>
</dbReference>